<dbReference type="GO" id="GO:0005737">
    <property type="term" value="C:cytoplasm"/>
    <property type="evidence" value="ECO:0007669"/>
    <property type="project" value="TreeGrafter"/>
</dbReference>
<evidence type="ECO:0000256" key="1">
    <source>
        <dbReference type="ARBA" id="ARBA00022478"/>
    </source>
</evidence>
<evidence type="ECO:0000256" key="12">
    <source>
        <dbReference type="HAMAP-Rule" id="MF_00974"/>
    </source>
</evidence>
<accession>A0A8I1EAL9</accession>
<dbReference type="InterPro" id="IPR002694">
    <property type="entry name" value="Znf_CHC2"/>
</dbReference>
<dbReference type="AlphaFoldDB" id="A0A8I1EAL9"/>
<evidence type="ECO:0000256" key="10">
    <source>
        <dbReference type="ARBA" id="ARBA00023125"/>
    </source>
</evidence>
<evidence type="ECO:0000256" key="2">
    <source>
        <dbReference type="ARBA" id="ARBA00022515"/>
    </source>
</evidence>
<evidence type="ECO:0000313" key="15">
    <source>
        <dbReference type="Proteomes" id="UP000637061"/>
    </source>
</evidence>
<protein>
    <recommendedName>
        <fullName evidence="12">DNA primase</fullName>
        <ecNumber evidence="12">2.7.7.101</ecNumber>
    </recommendedName>
</protein>
<evidence type="ECO:0000256" key="11">
    <source>
        <dbReference type="ARBA" id="ARBA00023163"/>
    </source>
</evidence>
<keyword evidence="11 12" id="KW-0804">Transcription</keyword>
<sequence>MADPKLMRIPQDVIDDLVVQTDIVDTIGGFIKLKKTGKDFSALCPFHKESSPSFTVNPERQFYYCFGCGAGGNTMNFLNAYQGRSFLSVLQDMADAAGVDLTPFLKSAQGDNQALLILPAINEAKRFFVEALRDEDSGAKAAREYLHSRGITEEMWDLFAIGYAGNGQRVVEALLEHQGALIEAGIVQVSKEGDKGWNGTPRAYSMFRNRVVMPIRDTRGKTIAITGRTLSADVKPKYLNSKETSYFSKNNVLYGLYESIQKFGTEKLKHLIVAEGQTDVIANIMANKAACGAMGSSMSAQQLRLLIRHGERITFVFDGDKAGRKALLQVCTLLLENLTDMDTSFDVAVLPEGEDPDSMIKENLAAYDKLIDEATPWMDAMLEYLPTEAPIDSDKGRSEFSVAAVELAYETRDPLLRYQLIEKAGKKVSIPVEALNERLLSFKVSKSGQTVKPQRIMNDSIVRLIRMWWDSPEWSESLEHPQLWSDEGDELTSLMGVWVLEMRNGNYDLPFSDEELAGIANNHISKDKLALKKRYQGAGMALARLLGEQEPHVMQLIMQEEPEENRSVSRALAWHVTSLCAGKAMQDLSTKAAAGGMQPGDLERSIQLQGIRKVAMQKTRTIET</sequence>
<dbReference type="InterPro" id="IPR050219">
    <property type="entry name" value="DnaG_primase"/>
</dbReference>
<dbReference type="SUPFAM" id="SSF57783">
    <property type="entry name" value="Zinc beta-ribbon"/>
    <property type="match status" value="1"/>
</dbReference>
<keyword evidence="1 12" id="KW-0240">DNA-directed RNA polymerase</keyword>
<evidence type="ECO:0000256" key="7">
    <source>
        <dbReference type="ARBA" id="ARBA00022771"/>
    </source>
</evidence>
<comment type="domain">
    <text evidence="12">Contains an N-terminal zinc-binding domain, a central core domain that contains the primase activity, and a C-terminal DnaB-binding domain.</text>
</comment>
<dbReference type="RefSeq" id="WP_198746569.1">
    <property type="nucleotide sequence ID" value="NZ_JAEHTE010000002.1"/>
</dbReference>
<keyword evidence="9" id="KW-0460">Magnesium</keyword>
<dbReference type="HAMAP" id="MF_00974">
    <property type="entry name" value="DNA_primase_DnaG"/>
    <property type="match status" value="1"/>
</dbReference>
<dbReference type="Gene3D" id="3.40.1360.10">
    <property type="match status" value="1"/>
</dbReference>
<keyword evidence="4 12" id="KW-0548">Nucleotidyltransferase</keyword>
<evidence type="ECO:0000259" key="13">
    <source>
        <dbReference type="SMART" id="SM00400"/>
    </source>
</evidence>
<dbReference type="Gene3D" id="3.90.580.10">
    <property type="entry name" value="Zinc finger, CHC2-type domain"/>
    <property type="match status" value="1"/>
</dbReference>
<evidence type="ECO:0000256" key="3">
    <source>
        <dbReference type="ARBA" id="ARBA00022679"/>
    </source>
</evidence>
<comment type="caution">
    <text evidence="14">The sequence shown here is derived from an EMBL/GenBank/DDBJ whole genome shotgun (WGS) entry which is preliminary data.</text>
</comment>
<organism evidence="14 15">
    <name type="scientific">Pseudomonas putida</name>
    <name type="common">Arthrobacter siderocapsulatus</name>
    <dbReference type="NCBI Taxonomy" id="303"/>
    <lineage>
        <taxon>Bacteria</taxon>
        <taxon>Pseudomonadati</taxon>
        <taxon>Pseudomonadota</taxon>
        <taxon>Gammaproteobacteria</taxon>
        <taxon>Pseudomonadales</taxon>
        <taxon>Pseudomonadaceae</taxon>
        <taxon>Pseudomonas</taxon>
    </lineage>
</organism>
<dbReference type="InterPro" id="IPR036977">
    <property type="entry name" value="DNA_primase_Znf_CHC2"/>
</dbReference>
<keyword evidence="2 12" id="KW-0639">Primosome</keyword>
<dbReference type="PANTHER" id="PTHR30313:SF2">
    <property type="entry name" value="DNA PRIMASE"/>
    <property type="match status" value="1"/>
</dbReference>
<keyword evidence="7 12" id="KW-0863">Zinc-finger</keyword>
<reference evidence="14" key="1">
    <citation type="submission" date="2020-12" db="EMBL/GenBank/DDBJ databases">
        <title>Enhanced detection system for hospital associated transmission using whole genome sequencing surveillance.</title>
        <authorList>
            <person name="Harrison L.H."/>
            <person name="Van Tyne D."/>
            <person name="Marsh J.W."/>
            <person name="Griffith M.P."/>
            <person name="Snyder D.J."/>
            <person name="Cooper V.S."/>
            <person name="Mustapha M."/>
        </authorList>
    </citation>
    <scope>NUCLEOTIDE SEQUENCE</scope>
    <source>
        <strain evidence="14">PSB00042</strain>
    </source>
</reference>
<dbReference type="InterPro" id="IPR034151">
    <property type="entry name" value="TOPRIM_DnaG_bac"/>
</dbReference>
<dbReference type="FunFam" id="3.90.580.10:FF:000001">
    <property type="entry name" value="DNA primase"/>
    <property type="match status" value="1"/>
</dbReference>
<comment type="catalytic activity">
    <reaction evidence="12">
        <text>ssDNA + n NTP = ssDNA/pppN(pN)n-1 hybrid + (n-1) diphosphate.</text>
        <dbReference type="EC" id="2.7.7.101"/>
    </reaction>
</comment>
<dbReference type="SMART" id="SM00400">
    <property type="entry name" value="ZnF_CHCC"/>
    <property type="match status" value="1"/>
</dbReference>
<dbReference type="Pfam" id="PF08275">
    <property type="entry name" value="DNAG_N"/>
    <property type="match status" value="1"/>
</dbReference>
<keyword evidence="5 12" id="KW-0235">DNA replication</keyword>
<dbReference type="GO" id="GO:0003899">
    <property type="term" value="F:DNA-directed RNA polymerase activity"/>
    <property type="evidence" value="ECO:0007669"/>
    <property type="project" value="UniProtKB-UniRule"/>
</dbReference>
<comment type="similarity">
    <text evidence="12">Belongs to the DnaG primase family.</text>
</comment>
<dbReference type="NCBIfam" id="TIGR01391">
    <property type="entry name" value="dnaG"/>
    <property type="match status" value="1"/>
</dbReference>
<comment type="cofactor">
    <cofactor evidence="12">
        <name>Zn(2+)</name>
        <dbReference type="ChEBI" id="CHEBI:29105"/>
    </cofactor>
    <text evidence="12">Binds 1 zinc ion per monomer.</text>
</comment>
<keyword evidence="6 12" id="KW-0479">Metal-binding</keyword>
<dbReference type="InterPro" id="IPR006295">
    <property type="entry name" value="DNA_primase_DnaG"/>
</dbReference>
<dbReference type="GO" id="GO:0003677">
    <property type="term" value="F:DNA binding"/>
    <property type="evidence" value="ECO:0007669"/>
    <property type="project" value="UniProtKB-KW"/>
</dbReference>
<proteinExistence type="inferred from homology"/>
<evidence type="ECO:0000256" key="4">
    <source>
        <dbReference type="ARBA" id="ARBA00022695"/>
    </source>
</evidence>
<dbReference type="EC" id="2.7.7.101" evidence="12"/>
<evidence type="ECO:0000256" key="6">
    <source>
        <dbReference type="ARBA" id="ARBA00022723"/>
    </source>
</evidence>
<keyword evidence="10 12" id="KW-0238">DNA-binding</keyword>
<dbReference type="GO" id="GO:0008270">
    <property type="term" value="F:zinc ion binding"/>
    <property type="evidence" value="ECO:0007669"/>
    <property type="project" value="UniProtKB-UniRule"/>
</dbReference>
<dbReference type="SUPFAM" id="SSF56731">
    <property type="entry name" value="DNA primase core"/>
    <property type="match status" value="1"/>
</dbReference>
<dbReference type="InterPro" id="IPR037068">
    <property type="entry name" value="DNA_primase_core_N_sf"/>
</dbReference>
<evidence type="ECO:0000256" key="9">
    <source>
        <dbReference type="ARBA" id="ARBA00022842"/>
    </source>
</evidence>
<gene>
    <name evidence="12 14" type="primary">dnaG</name>
    <name evidence="14" type="ORF">JEU22_03385</name>
</gene>
<feature type="domain" description="Zinc finger CHC2-type" evidence="13">
    <location>
        <begin position="40"/>
        <end position="94"/>
    </location>
</feature>
<comment type="function">
    <text evidence="12">RNA polymerase that catalyzes the synthesis of short RNA molecules used as primers for DNA polymerase during DNA replication.</text>
</comment>
<dbReference type="Gene3D" id="3.90.980.10">
    <property type="entry name" value="DNA primase, catalytic core, N-terminal domain"/>
    <property type="match status" value="1"/>
</dbReference>
<keyword evidence="3 12" id="KW-0808">Transferase</keyword>
<dbReference type="GO" id="GO:0006269">
    <property type="term" value="P:DNA replication, synthesis of primer"/>
    <property type="evidence" value="ECO:0007669"/>
    <property type="project" value="UniProtKB-UniRule"/>
</dbReference>
<dbReference type="InterPro" id="IPR030846">
    <property type="entry name" value="DnaG_bac"/>
</dbReference>
<dbReference type="GO" id="GO:0000428">
    <property type="term" value="C:DNA-directed RNA polymerase complex"/>
    <property type="evidence" value="ECO:0007669"/>
    <property type="project" value="UniProtKB-KW"/>
</dbReference>
<dbReference type="GO" id="GO:1990077">
    <property type="term" value="C:primosome complex"/>
    <property type="evidence" value="ECO:0007669"/>
    <property type="project" value="UniProtKB-KW"/>
</dbReference>
<evidence type="ECO:0000256" key="8">
    <source>
        <dbReference type="ARBA" id="ARBA00022833"/>
    </source>
</evidence>
<feature type="zinc finger region" description="CHC2-type" evidence="12">
    <location>
        <begin position="44"/>
        <end position="68"/>
    </location>
</feature>
<evidence type="ECO:0000313" key="14">
    <source>
        <dbReference type="EMBL" id="MBI6882945.1"/>
    </source>
</evidence>
<dbReference type="CDD" id="cd03364">
    <property type="entry name" value="TOPRIM_DnaG_primases"/>
    <property type="match status" value="1"/>
</dbReference>
<dbReference type="Pfam" id="PF13155">
    <property type="entry name" value="Toprim_2"/>
    <property type="match status" value="1"/>
</dbReference>
<dbReference type="InterPro" id="IPR013264">
    <property type="entry name" value="DNAG_N"/>
</dbReference>
<dbReference type="Pfam" id="PF01807">
    <property type="entry name" value="Zn_ribbon_DnaG"/>
    <property type="match status" value="1"/>
</dbReference>
<dbReference type="PANTHER" id="PTHR30313">
    <property type="entry name" value="DNA PRIMASE"/>
    <property type="match status" value="1"/>
</dbReference>
<dbReference type="EMBL" id="JAEHTE010000002">
    <property type="protein sequence ID" value="MBI6882945.1"/>
    <property type="molecule type" value="Genomic_DNA"/>
</dbReference>
<name>A0A8I1EAL9_PSEPU</name>
<keyword evidence="8 12" id="KW-0862">Zinc</keyword>
<dbReference type="Proteomes" id="UP000637061">
    <property type="component" value="Unassembled WGS sequence"/>
</dbReference>
<evidence type="ECO:0000256" key="5">
    <source>
        <dbReference type="ARBA" id="ARBA00022705"/>
    </source>
</evidence>
<comment type="subunit">
    <text evidence="12">Monomer. Interacts with DnaB.</text>
</comment>